<dbReference type="PANTHER" id="PTHR21631">
    <property type="entry name" value="ISOCITRATE LYASE/MALATE SYNTHASE"/>
    <property type="match status" value="1"/>
</dbReference>
<evidence type="ECO:0000256" key="8">
    <source>
        <dbReference type="ARBA" id="ARBA00023531"/>
    </source>
</evidence>
<feature type="binding site" evidence="12">
    <location>
        <position position="224"/>
    </location>
    <ligand>
        <name>substrate</name>
    </ligand>
</feature>
<evidence type="ECO:0000256" key="9">
    <source>
        <dbReference type="ARBA" id="ARBA00053855"/>
    </source>
</evidence>
<comment type="pathway">
    <text evidence="1">Carbohydrate metabolism; glyoxylate cycle; (S)-malate from isocitrate: step 1/2.</text>
</comment>
<dbReference type="InterPro" id="IPR015813">
    <property type="entry name" value="Pyrv/PenolPyrv_kinase-like_dom"/>
</dbReference>
<accession>A0A5D6UZT8</accession>
<feature type="binding site" evidence="12">
    <location>
        <begin position="188"/>
        <end position="189"/>
    </location>
    <ligand>
        <name>substrate</name>
    </ligand>
</feature>
<evidence type="ECO:0000256" key="6">
    <source>
        <dbReference type="ARBA" id="ARBA00022532"/>
    </source>
</evidence>
<feature type="binding site" evidence="12">
    <location>
        <begin position="311"/>
        <end position="315"/>
    </location>
    <ligand>
        <name>substrate</name>
    </ligand>
</feature>
<dbReference type="NCBIfam" id="NF011645">
    <property type="entry name" value="PRK15063.1"/>
    <property type="match status" value="1"/>
</dbReference>
<comment type="function">
    <text evidence="9">Involved in the metabolic adaptation in response to environmental changes. Catalyzes the reversible formation of succinate and glyoxylate from isocitrate, a key step of the glyoxylate cycle, which operates as an anaplerotic route for replenishing the tricarboxylic acid cycle during growth on fatty acid substrates.</text>
</comment>
<dbReference type="FunFam" id="3.20.20.60:FF:000005">
    <property type="entry name" value="Isocitrate lyase"/>
    <property type="match status" value="1"/>
</dbReference>
<dbReference type="EC" id="4.1.3.1" evidence="3 10"/>
<dbReference type="PROSITE" id="PS00161">
    <property type="entry name" value="ISOCITRATE_LYASE"/>
    <property type="match status" value="1"/>
</dbReference>
<dbReference type="GO" id="GO:0046872">
    <property type="term" value="F:metal ion binding"/>
    <property type="evidence" value="ECO:0007669"/>
    <property type="project" value="UniProtKB-KW"/>
</dbReference>
<evidence type="ECO:0000256" key="12">
    <source>
        <dbReference type="PIRSR" id="PIRSR001362-2"/>
    </source>
</evidence>
<dbReference type="InterPro" id="IPR039556">
    <property type="entry name" value="ICL/PEPM"/>
</dbReference>
<dbReference type="NCBIfam" id="TIGR01346">
    <property type="entry name" value="isocit_lyase"/>
    <property type="match status" value="1"/>
</dbReference>
<evidence type="ECO:0000256" key="5">
    <source>
        <dbReference type="ARBA" id="ARBA00022435"/>
    </source>
</evidence>
<evidence type="ECO:0000256" key="10">
    <source>
        <dbReference type="NCBIfam" id="TIGR01346"/>
    </source>
</evidence>
<proteinExistence type="inferred from homology"/>
<dbReference type="GO" id="GO:0006097">
    <property type="term" value="P:glyoxylate cycle"/>
    <property type="evidence" value="ECO:0007669"/>
    <property type="project" value="UniProtKB-KW"/>
</dbReference>
<sequence>MNKQEHIAAINQEWASNPRWQGIVRPYTAEDVLRLRGSVQIEYSLARQGAERLWNLLHTEQYVAGLGALTGNQAVQEVQAGLNAIYLSGWQVAADANGAGQMYPDQSLYPADSVPSVVRRINNALLRADQIQSVSGEGNVHWMVPIVADAEAGFGGNLNAFELMKMMIEAGAAGVHFEDQLSSAKKCGHLGGKVLVPTQEAINKLVAARLAADVMGVPTLVVARTDADAADLITSDVDNRDLPFILQEAERTSEGFFRVRCGVEAGIARGLAYAPYADLIWMETSHPDLAQARQFAEGIHAKFPGKLLAYNCSPSFNWASKLSRKQMETFREELAAMGYKFQFITLAGFHALNTSMFELAAAYRDRGMAGYSELQEREFALQKQGFKAVKHQAFVGTGYFDEVQNVVSAGRASTGALVGSTEEAQF</sequence>
<protein>
    <recommendedName>
        <fullName evidence="4 10">Isocitrate lyase</fullName>
        <ecNumber evidence="3 10">4.1.3.1</ecNumber>
    </recommendedName>
</protein>
<comment type="cofactor">
    <cofactor evidence="13">
        <name>Mg(2+)</name>
        <dbReference type="ChEBI" id="CHEBI:18420"/>
    </cofactor>
    <text evidence="13">Can also use Mn(2+) ion.</text>
</comment>
<evidence type="ECO:0000256" key="1">
    <source>
        <dbReference type="ARBA" id="ARBA00004793"/>
    </source>
</evidence>
<evidence type="ECO:0000256" key="13">
    <source>
        <dbReference type="PIRSR" id="PIRSR001362-3"/>
    </source>
</evidence>
<feature type="binding site" evidence="12">
    <location>
        <begin position="88"/>
        <end position="90"/>
    </location>
    <ligand>
        <name>substrate</name>
    </ligand>
</feature>
<dbReference type="Gene3D" id="3.20.20.60">
    <property type="entry name" value="Phosphoenolpyruvate-binding domains"/>
    <property type="match status" value="1"/>
</dbReference>
<comment type="caution">
    <text evidence="14">The sequence shown here is derived from an EMBL/GenBank/DDBJ whole genome shotgun (WGS) entry which is preliminary data.</text>
</comment>
<evidence type="ECO:0000256" key="7">
    <source>
        <dbReference type="ARBA" id="ARBA00023239"/>
    </source>
</evidence>
<feature type="active site" description="Proton acceptor" evidence="11">
    <location>
        <position position="187"/>
    </location>
</feature>
<dbReference type="GO" id="GO:0004451">
    <property type="term" value="F:isocitrate lyase activity"/>
    <property type="evidence" value="ECO:0007669"/>
    <property type="project" value="UniProtKB-UniRule"/>
</dbReference>
<evidence type="ECO:0000313" key="15">
    <source>
        <dbReference type="Proteomes" id="UP000322791"/>
    </source>
</evidence>
<comment type="catalytic activity">
    <reaction evidence="8">
        <text>D-threo-isocitrate = glyoxylate + succinate</text>
        <dbReference type="Rhea" id="RHEA:13245"/>
        <dbReference type="ChEBI" id="CHEBI:15562"/>
        <dbReference type="ChEBI" id="CHEBI:30031"/>
        <dbReference type="ChEBI" id="CHEBI:36655"/>
        <dbReference type="EC" id="4.1.3.1"/>
    </reaction>
</comment>
<reference evidence="14 15" key="1">
    <citation type="submission" date="2019-08" db="EMBL/GenBank/DDBJ databases">
        <authorList>
            <person name="Seo M.-J."/>
        </authorList>
    </citation>
    <scope>NUCLEOTIDE SEQUENCE [LARGE SCALE GENOMIC DNA]</scope>
    <source>
        <strain evidence="14 15">KIGAM108</strain>
    </source>
</reference>
<dbReference type="GO" id="GO:0006099">
    <property type="term" value="P:tricarboxylic acid cycle"/>
    <property type="evidence" value="ECO:0007669"/>
    <property type="project" value="UniProtKB-UniRule"/>
</dbReference>
<keyword evidence="13" id="KW-0479">Metal-binding</keyword>
<dbReference type="AlphaFoldDB" id="A0A5D6UZT8"/>
<dbReference type="Pfam" id="PF00463">
    <property type="entry name" value="ICL"/>
    <property type="match status" value="2"/>
</dbReference>
<feature type="binding site" evidence="12">
    <location>
        <position position="345"/>
    </location>
    <ligand>
        <name>substrate</name>
    </ligand>
</feature>
<dbReference type="RefSeq" id="WP_149071329.1">
    <property type="nucleotide sequence ID" value="NZ_VTHL01000012.1"/>
</dbReference>
<evidence type="ECO:0000256" key="11">
    <source>
        <dbReference type="PIRSR" id="PIRSR001362-1"/>
    </source>
</evidence>
<comment type="similarity">
    <text evidence="2">Belongs to the isocitrate lyase/PEP mutase superfamily. Isocitrate lyase family.</text>
</comment>
<evidence type="ECO:0000313" key="14">
    <source>
        <dbReference type="EMBL" id="TYZ08660.1"/>
    </source>
</evidence>
<keyword evidence="6" id="KW-0816">Tricarboxylic acid cycle</keyword>
<name>A0A5D6UZT8_9BACT</name>
<dbReference type="PIRSF" id="PIRSF001362">
    <property type="entry name" value="Isocit_lyase"/>
    <property type="match status" value="1"/>
</dbReference>
<keyword evidence="15" id="KW-1185">Reference proteome</keyword>
<dbReference type="InterPro" id="IPR040442">
    <property type="entry name" value="Pyrv_kinase-like_dom_sf"/>
</dbReference>
<organism evidence="14 15">
    <name type="scientific">Hymenobacter lutimineralis</name>
    <dbReference type="NCBI Taxonomy" id="2606448"/>
    <lineage>
        <taxon>Bacteria</taxon>
        <taxon>Pseudomonadati</taxon>
        <taxon>Bacteroidota</taxon>
        <taxon>Cytophagia</taxon>
        <taxon>Cytophagales</taxon>
        <taxon>Hymenobacteraceae</taxon>
        <taxon>Hymenobacter</taxon>
    </lineage>
</organism>
<evidence type="ECO:0000256" key="4">
    <source>
        <dbReference type="ARBA" id="ARBA00017446"/>
    </source>
</evidence>
<dbReference type="CDD" id="cd00377">
    <property type="entry name" value="ICL_PEPM"/>
    <property type="match status" value="1"/>
</dbReference>
<dbReference type="InterPro" id="IPR018523">
    <property type="entry name" value="Isocitrate_lyase_ph_CS"/>
</dbReference>
<dbReference type="PANTHER" id="PTHR21631:SF3">
    <property type="entry name" value="BIFUNCTIONAL GLYOXYLATE CYCLE PROTEIN"/>
    <property type="match status" value="1"/>
</dbReference>
<keyword evidence="5" id="KW-0329">Glyoxylate bypass</keyword>
<dbReference type="InterPro" id="IPR006254">
    <property type="entry name" value="Isocitrate_lyase"/>
</dbReference>
<feature type="binding site" evidence="13">
    <location>
        <position position="149"/>
    </location>
    <ligand>
        <name>Mg(2+)</name>
        <dbReference type="ChEBI" id="CHEBI:18420"/>
    </ligand>
</feature>
<keyword evidence="7 14" id="KW-0456">Lyase</keyword>
<dbReference type="Proteomes" id="UP000322791">
    <property type="component" value="Unassembled WGS sequence"/>
</dbReference>
<evidence type="ECO:0000256" key="3">
    <source>
        <dbReference type="ARBA" id="ARBA00012909"/>
    </source>
</evidence>
<gene>
    <name evidence="14" type="primary">aceA</name>
    <name evidence="14" type="ORF">FY528_12340</name>
</gene>
<dbReference type="EMBL" id="VTHL01000012">
    <property type="protein sequence ID" value="TYZ08660.1"/>
    <property type="molecule type" value="Genomic_DNA"/>
</dbReference>
<dbReference type="SUPFAM" id="SSF51621">
    <property type="entry name" value="Phosphoenolpyruvate/pyruvate domain"/>
    <property type="match status" value="1"/>
</dbReference>
<evidence type="ECO:0000256" key="2">
    <source>
        <dbReference type="ARBA" id="ARBA00005704"/>
    </source>
</evidence>
<keyword evidence="13" id="KW-0460">Magnesium</keyword>